<keyword evidence="5 6" id="KW-0472">Membrane</keyword>
<feature type="transmembrane region" description="Helical" evidence="6">
    <location>
        <begin position="443"/>
        <end position="466"/>
    </location>
</feature>
<evidence type="ECO:0000256" key="6">
    <source>
        <dbReference type="SAM" id="Phobius"/>
    </source>
</evidence>
<dbReference type="PANTHER" id="PTHR42770">
    <property type="entry name" value="AMINO ACID TRANSPORTER-RELATED"/>
    <property type="match status" value="1"/>
</dbReference>
<feature type="transmembrane region" description="Helical" evidence="6">
    <location>
        <begin position="216"/>
        <end position="234"/>
    </location>
</feature>
<evidence type="ECO:0000256" key="5">
    <source>
        <dbReference type="ARBA" id="ARBA00023136"/>
    </source>
</evidence>
<feature type="transmembrane region" description="Helical" evidence="6">
    <location>
        <begin position="349"/>
        <end position="367"/>
    </location>
</feature>
<dbReference type="GO" id="GO:0005886">
    <property type="term" value="C:plasma membrane"/>
    <property type="evidence" value="ECO:0007669"/>
    <property type="project" value="UniProtKB-SubCell"/>
</dbReference>
<feature type="transmembrane region" description="Helical" evidence="6">
    <location>
        <begin position="173"/>
        <end position="196"/>
    </location>
</feature>
<accession>A0AAX4L412</accession>
<evidence type="ECO:0000256" key="1">
    <source>
        <dbReference type="ARBA" id="ARBA00004651"/>
    </source>
</evidence>
<dbReference type="GO" id="GO:0022857">
    <property type="term" value="F:transmembrane transporter activity"/>
    <property type="evidence" value="ECO:0007669"/>
    <property type="project" value="InterPro"/>
</dbReference>
<proteinExistence type="predicted"/>
<name>A0AAX4L412_9CREN</name>
<dbReference type="InterPro" id="IPR002293">
    <property type="entry name" value="AA/rel_permease1"/>
</dbReference>
<dbReference type="EMBL" id="CP146016">
    <property type="protein sequence ID" value="WWQ61146.1"/>
    <property type="molecule type" value="Genomic_DNA"/>
</dbReference>
<dbReference type="InterPro" id="IPR050367">
    <property type="entry name" value="APC_superfamily"/>
</dbReference>
<feature type="transmembrane region" description="Helical" evidence="6">
    <location>
        <begin position="21"/>
        <end position="43"/>
    </location>
</feature>
<sequence length="480" mass="53308">MNKGKFFSGKVGRLEKEVLHIVDLIPLSTSSVAPTFSIAAAYGSMITLMGPYAIMGVISSFPFFLFASIIFRQLNKNAPHCGASYHWGTRFVGKKYGGFQFWIITLAYFFSLPPIIIPAGEYTLDLLFRLGIISRAIELSVIWDSIVGMIWAIIASIPLLLGAKPTARFTEVFLAIELAILSAFITIGLTSLHIHVVNSFSWSWFFSSKWFSSPSYFLHLTATMVIVATILDGWEIDSYASEESKKPKHWPGLSGIIGLISVFVIYMIAMPIITIETPITKLSMSVDPLATWASYVIPQYTWLIDVAIITSTASSLWLTEFILTRVWYAAGREGLLPSIFAWTSEKFKSPWFAIAIATMAEIVVQLLELTSASVQSFFGLVLTTAGAFLLAEFGMDSITATIKWWKQKVTSIADWMIRIIAPITAFGMISTIIMGIIDAGPAFGYTTLQYGITILIMVLLGIIFLFKKFNVITPDWLNEE</sequence>
<feature type="transmembrane region" description="Helical" evidence="6">
    <location>
        <begin position="415"/>
        <end position="437"/>
    </location>
</feature>
<keyword evidence="2" id="KW-1003">Cell membrane</keyword>
<gene>
    <name evidence="7" type="ORF">V6M85_03445</name>
</gene>
<reference evidence="7 8" key="1">
    <citation type="submission" date="2024-02" db="EMBL/GenBank/DDBJ databases">
        <title>STSV induces naive adaptation in Sulfolobus.</title>
        <authorList>
            <person name="Xiang X."/>
            <person name="Song M."/>
        </authorList>
    </citation>
    <scope>NUCLEOTIDE SEQUENCE [LARGE SCALE GENOMIC DNA]</scope>
    <source>
        <strain evidence="7 8">RT2</strain>
    </source>
</reference>
<dbReference type="Proteomes" id="UP001432202">
    <property type="component" value="Chromosome"/>
</dbReference>
<feature type="transmembrane region" description="Helical" evidence="6">
    <location>
        <begin position="49"/>
        <end position="71"/>
    </location>
</feature>
<keyword evidence="3 6" id="KW-0812">Transmembrane</keyword>
<evidence type="ECO:0000256" key="3">
    <source>
        <dbReference type="ARBA" id="ARBA00022692"/>
    </source>
</evidence>
<dbReference type="Pfam" id="PF13520">
    <property type="entry name" value="AA_permease_2"/>
    <property type="match status" value="1"/>
</dbReference>
<dbReference type="AlphaFoldDB" id="A0AAX4L412"/>
<feature type="transmembrane region" description="Helical" evidence="6">
    <location>
        <begin position="373"/>
        <end position="394"/>
    </location>
</feature>
<feature type="transmembrane region" description="Helical" evidence="6">
    <location>
        <begin position="99"/>
        <end position="120"/>
    </location>
</feature>
<organism evidence="7 8">
    <name type="scientific">Sulfolobus tengchongensis</name>
    <dbReference type="NCBI Taxonomy" id="207809"/>
    <lineage>
        <taxon>Archaea</taxon>
        <taxon>Thermoproteota</taxon>
        <taxon>Thermoprotei</taxon>
        <taxon>Sulfolobales</taxon>
        <taxon>Sulfolobaceae</taxon>
        <taxon>Sulfolobus</taxon>
    </lineage>
</organism>
<evidence type="ECO:0000256" key="2">
    <source>
        <dbReference type="ARBA" id="ARBA00022475"/>
    </source>
</evidence>
<dbReference type="RefSeq" id="WP_338603010.1">
    <property type="nucleotide sequence ID" value="NZ_CP146016.1"/>
</dbReference>
<protein>
    <submittedName>
        <fullName evidence="7">APC family permease</fullName>
    </submittedName>
</protein>
<dbReference type="PIRSF" id="PIRSF006060">
    <property type="entry name" value="AA_transporter"/>
    <property type="match status" value="1"/>
</dbReference>
<feature type="transmembrane region" description="Helical" evidence="6">
    <location>
        <begin position="302"/>
        <end position="328"/>
    </location>
</feature>
<feature type="transmembrane region" description="Helical" evidence="6">
    <location>
        <begin position="140"/>
        <end position="161"/>
    </location>
</feature>
<comment type="subcellular location">
    <subcellularLocation>
        <location evidence="1">Cell membrane</location>
        <topology evidence="1">Multi-pass membrane protein</topology>
    </subcellularLocation>
</comment>
<evidence type="ECO:0000256" key="4">
    <source>
        <dbReference type="ARBA" id="ARBA00022989"/>
    </source>
</evidence>
<feature type="transmembrane region" description="Helical" evidence="6">
    <location>
        <begin position="255"/>
        <end position="275"/>
    </location>
</feature>
<dbReference type="PANTHER" id="PTHR42770:SF7">
    <property type="entry name" value="MEMBRANE PROTEIN"/>
    <property type="match status" value="1"/>
</dbReference>
<keyword evidence="8" id="KW-1185">Reference proteome</keyword>
<dbReference type="Gene3D" id="1.20.1740.10">
    <property type="entry name" value="Amino acid/polyamine transporter I"/>
    <property type="match status" value="1"/>
</dbReference>
<evidence type="ECO:0000313" key="7">
    <source>
        <dbReference type="EMBL" id="WWQ61146.1"/>
    </source>
</evidence>
<evidence type="ECO:0000313" key="8">
    <source>
        <dbReference type="Proteomes" id="UP001432202"/>
    </source>
</evidence>
<keyword evidence="4 6" id="KW-1133">Transmembrane helix</keyword>
<dbReference type="GeneID" id="89335791"/>